<dbReference type="GO" id="GO:0005737">
    <property type="term" value="C:cytoplasm"/>
    <property type="evidence" value="ECO:0007669"/>
    <property type="project" value="TreeGrafter"/>
</dbReference>
<feature type="compositionally biased region" description="Polar residues" evidence="10">
    <location>
        <begin position="363"/>
        <end position="372"/>
    </location>
</feature>
<proteinExistence type="predicted"/>
<feature type="domain" description="Protein kinase" evidence="11">
    <location>
        <begin position="55"/>
        <end position="606"/>
    </location>
</feature>
<dbReference type="Gene3D" id="1.10.510.10">
    <property type="entry name" value="Transferase(Phosphotransferase) domain 1"/>
    <property type="match status" value="1"/>
</dbReference>
<dbReference type="PANTHER" id="PTHR47634:SF9">
    <property type="entry name" value="PROTEIN KINASE DOMAIN-CONTAINING PROTEIN-RELATED"/>
    <property type="match status" value="1"/>
</dbReference>
<dbReference type="GO" id="GO:0000245">
    <property type="term" value="P:spliceosomal complex assembly"/>
    <property type="evidence" value="ECO:0007669"/>
    <property type="project" value="TreeGrafter"/>
</dbReference>
<dbReference type="PROSITE" id="PS50011">
    <property type="entry name" value="PROTEIN_KINASE_DOM"/>
    <property type="match status" value="1"/>
</dbReference>
<evidence type="ECO:0000259" key="11">
    <source>
        <dbReference type="PROSITE" id="PS50011"/>
    </source>
</evidence>
<comment type="catalytic activity">
    <reaction evidence="8">
        <text>L-seryl-[protein] + ATP = O-phospho-L-seryl-[protein] + ADP + H(+)</text>
        <dbReference type="Rhea" id="RHEA:17989"/>
        <dbReference type="Rhea" id="RHEA-COMP:9863"/>
        <dbReference type="Rhea" id="RHEA-COMP:11604"/>
        <dbReference type="ChEBI" id="CHEBI:15378"/>
        <dbReference type="ChEBI" id="CHEBI:29999"/>
        <dbReference type="ChEBI" id="CHEBI:30616"/>
        <dbReference type="ChEBI" id="CHEBI:83421"/>
        <dbReference type="ChEBI" id="CHEBI:456216"/>
        <dbReference type="EC" id="2.7.11.1"/>
    </reaction>
</comment>
<dbReference type="Proteomes" id="UP000076532">
    <property type="component" value="Unassembled WGS sequence"/>
</dbReference>
<feature type="compositionally biased region" description="Low complexity" evidence="10">
    <location>
        <begin position="405"/>
        <end position="417"/>
    </location>
</feature>
<evidence type="ECO:0000313" key="12">
    <source>
        <dbReference type="EMBL" id="KZP32259.1"/>
    </source>
</evidence>
<keyword evidence="5" id="KW-0418">Kinase</keyword>
<dbReference type="OrthoDB" id="2649at2759"/>
<dbReference type="GO" id="GO:0005524">
    <property type="term" value="F:ATP binding"/>
    <property type="evidence" value="ECO:0007669"/>
    <property type="project" value="UniProtKB-UniRule"/>
</dbReference>
<name>A0A166V1M1_9AGAM</name>
<evidence type="ECO:0000256" key="3">
    <source>
        <dbReference type="ARBA" id="ARBA00022679"/>
    </source>
</evidence>
<dbReference type="GO" id="GO:0050684">
    <property type="term" value="P:regulation of mRNA processing"/>
    <property type="evidence" value="ECO:0007669"/>
    <property type="project" value="TreeGrafter"/>
</dbReference>
<keyword evidence="13" id="KW-1185">Reference proteome</keyword>
<gene>
    <name evidence="12" type="ORF">FIBSPDRAFT_812491</name>
</gene>
<feature type="compositionally biased region" description="Polar residues" evidence="10">
    <location>
        <begin position="328"/>
        <end position="338"/>
    </location>
</feature>
<feature type="region of interest" description="Disordered" evidence="10">
    <location>
        <begin position="207"/>
        <end position="268"/>
    </location>
</feature>
<evidence type="ECO:0000256" key="6">
    <source>
        <dbReference type="ARBA" id="ARBA00022840"/>
    </source>
</evidence>
<dbReference type="InterPro" id="IPR011009">
    <property type="entry name" value="Kinase-like_dom_sf"/>
</dbReference>
<dbReference type="PROSITE" id="PS00108">
    <property type="entry name" value="PROTEIN_KINASE_ST"/>
    <property type="match status" value="1"/>
</dbReference>
<keyword evidence="2" id="KW-0723">Serine/threonine-protein kinase</keyword>
<dbReference type="SMART" id="SM00220">
    <property type="entry name" value="S_TKc"/>
    <property type="match status" value="1"/>
</dbReference>
<keyword evidence="3" id="KW-0808">Transferase</keyword>
<evidence type="ECO:0000256" key="9">
    <source>
        <dbReference type="PROSITE-ProRule" id="PRU10141"/>
    </source>
</evidence>
<dbReference type="FunFam" id="1.10.510.10:FF:000275">
    <property type="entry name" value="SRSF protein kinase 2 isoform X3"/>
    <property type="match status" value="1"/>
</dbReference>
<feature type="binding site" evidence="9">
    <location>
        <position position="84"/>
    </location>
    <ligand>
        <name>ATP</name>
        <dbReference type="ChEBI" id="CHEBI:30616"/>
    </ligand>
</feature>
<reference evidence="12 13" key="1">
    <citation type="journal article" date="2016" name="Mol. Biol. Evol.">
        <title>Comparative Genomics of Early-Diverging Mushroom-Forming Fungi Provides Insights into the Origins of Lignocellulose Decay Capabilities.</title>
        <authorList>
            <person name="Nagy L.G."/>
            <person name="Riley R."/>
            <person name="Tritt A."/>
            <person name="Adam C."/>
            <person name="Daum C."/>
            <person name="Floudas D."/>
            <person name="Sun H."/>
            <person name="Yadav J.S."/>
            <person name="Pangilinan J."/>
            <person name="Larsson K.H."/>
            <person name="Matsuura K."/>
            <person name="Barry K."/>
            <person name="Labutti K."/>
            <person name="Kuo R."/>
            <person name="Ohm R.A."/>
            <person name="Bhattacharya S.S."/>
            <person name="Shirouzu T."/>
            <person name="Yoshinaga Y."/>
            <person name="Martin F.M."/>
            <person name="Grigoriev I.V."/>
            <person name="Hibbett D.S."/>
        </authorList>
    </citation>
    <scope>NUCLEOTIDE SEQUENCE [LARGE SCALE GENOMIC DNA]</scope>
    <source>
        <strain evidence="12 13">CBS 109695</strain>
    </source>
</reference>
<dbReference type="GO" id="GO:0004674">
    <property type="term" value="F:protein serine/threonine kinase activity"/>
    <property type="evidence" value="ECO:0007669"/>
    <property type="project" value="UniProtKB-KW"/>
</dbReference>
<feature type="compositionally biased region" description="Low complexity" evidence="10">
    <location>
        <begin position="287"/>
        <end position="298"/>
    </location>
</feature>
<dbReference type="Gene3D" id="3.30.200.20">
    <property type="entry name" value="Phosphorylase Kinase, domain 1"/>
    <property type="match status" value="1"/>
</dbReference>
<dbReference type="EC" id="2.7.11.1" evidence="1"/>
<evidence type="ECO:0000256" key="2">
    <source>
        <dbReference type="ARBA" id="ARBA00022527"/>
    </source>
</evidence>
<organism evidence="12 13">
    <name type="scientific">Athelia psychrophila</name>
    <dbReference type="NCBI Taxonomy" id="1759441"/>
    <lineage>
        <taxon>Eukaryota</taxon>
        <taxon>Fungi</taxon>
        <taxon>Dikarya</taxon>
        <taxon>Basidiomycota</taxon>
        <taxon>Agaricomycotina</taxon>
        <taxon>Agaricomycetes</taxon>
        <taxon>Agaricomycetidae</taxon>
        <taxon>Atheliales</taxon>
        <taxon>Atheliaceae</taxon>
        <taxon>Athelia</taxon>
    </lineage>
</organism>
<evidence type="ECO:0000256" key="5">
    <source>
        <dbReference type="ARBA" id="ARBA00022777"/>
    </source>
</evidence>
<keyword evidence="4 9" id="KW-0547">Nucleotide-binding</keyword>
<evidence type="ECO:0000256" key="1">
    <source>
        <dbReference type="ARBA" id="ARBA00012513"/>
    </source>
</evidence>
<dbReference type="Pfam" id="PF00069">
    <property type="entry name" value="Pkinase"/>
    <property type="match status" value="2"/>
</dbReference>
<evidence type="ECO:0000256" key="7">
    <source>
        <dbReference type="ARBA" id="ARBA00047899"/>
    </source>
</evidence>
<dbReference type="STRING" id="436010.A0A166V1M1"/>
<evidence type="ECO:0000256" key="10">
    <source>
        <dbReference type="SAM" id="MobiDB-lite"/>
    </source>
</evidence>
<feature type="compositionally biased region" description="Low complexity" evidence="10">
    <location>
        <begin position="309"/>
        <end position="327"/>
    </location>
</feature>
<comment type="catalytic activity">
    <reaction evidence="7">
        <text>L-threonyl-[protein] + ATP = O-phospho-L-threonyl-[protein] + ADP + H(+)</text>
        <dbReference type="Rhea" id="RHEA:46608"/>
        <dbReference type="Rhea" id="RHEA-COMP:11060"/>
        <dbReference type="Rhea" id="RHEA-COMP:11605"/>
        <dbReference type="ChEBI" id="CHEBI:15378"/>
        <dbReference type="ChEBI" id="CHEBI:30013"/>
        <dbReference type="ChEBI" id="CHEBI:30616"/>
        <dbReference type="ChEBI" id="CHEBI:61977"/>
        <dbReference type="ChEBI" id="CHEBI:456216"/>
        <dbReference type="EC" id="2.7.11.1"/>
    </reaction>
</comment>
<dbReference type="SUPFAM" id="SSF56112">
    <property type="entry name" value="Protein kinase-like (PK-like)"/>
    <property type="match status" value="1"/>
</dbReference>
<dbReference type="InterPro" id="IPR051334">
    <property type="entry name" value="SRPK"/>
</dbReference>
<accession>A0A166V1M1</accession>
<dbReference type="GO" id="GO:0005634">
    <property type="term" value="C:nucleus"/>
    <property type="evidence" value="ECO:0007669"/>
    <property type="project" value="TreeGrafter"/>
</dbReference>
<feature type="region of interest" description="Disordered" evidence="10">
    <location>
        <begin position="287"/>
        <end position="344"/>
    </location>
</feature>
<keyword evidence="6 9" id="KW-0067">ATP-binding</keyword>
<dbReference type="InterPro" id="IPR000719">
    <property type="entry name" value="Prot_kinase_dom"/>
</dbReference>
<sequence>MKQHCAQYKYVVTPAGPKIVPVPDQESKDEEHPGDYNTGGYLSIKVDDAFKDRRYKVIRKLGWGHFSTVWLVKDSKENRHSALKVVKSANRYAETARDEIKLLSKVANANAFHRGRDHVVSFLDSFDHPGPEETHVCIVFEPLGENLLSLIERNKKKGVPRALVKTIAKQVLLGLEYLHDECDLVHTDIKPENILVAIPEVEYHIHTELSTSPSPTSRRVGVPPPGKPRASVSIPSQRRAERHVQIFDSQPLSSPPSRSGSVSGSLSTSIGGAASLHAQIQRLGISSPLSSTSTLPTSDGSVQKKEVVKSPSMSPVSPASPASPVQSDHSSPPTSLGSHGTAPMGLSHMSFLSITKVQPNSIAKPPSCTNVPDQIALPPPKESSSLKEHQPSHPIAIKPSLLSQTAPARATRATAPPVGLAQTHPPISPAQDYPPLSLEAPIYVKIADLGNASPSKKHYTEDIQTRQYRAPEAIIGRKDWGTRVDVWSVACVVFELLTSEYLFEPQGQGQLFTKDDDHMAQIIELLGDFPLDAKAGGKYSRELFDETGTLRYIRSLKPWPLKRVLMEKYLYSEKDAAELCSFLVPMLVPDPRNRKDARDMAGHPWMDIKEDEWVEDGW</sequence>
<protein>
    <recommendedName>
        <fullName evidence="1">non-specific serine/threonine protein kinase</fullName>
        <ecNumber evidence="1">2.7.11.1</ecNumber>
    </recommendedName>
</protein>
<evidence type="ECO:0000313" key="13">
    <source>
        <dbReference type="Proteomes" id="UP000076532"/>
    </source>
</evidence>
<feature type="region of interest" description="Disordered" evidence="10">
    <location>
        <begin position="363"/>
        <end position="432"/>
    </location>
</feature>
<feature type="compositionally biased region" description="Polar residues" evidence="10">
    <location>
        <begin position="208"/>
        <end position="217"/>
    </location>
</feature>
<dbReference type="EMBL" id="KV417486">
    <property type="protein sequence ID" value="KZP32259.1"/>
    <property type="molecule type" value="Genomic_DNA"/>
</dbReference>
<dbReference type="InterPro" id="IPR017441">
    <property type="entry name" value="Protein_kinase_ATP_BS"/>
</dbReference>
<evidence type="ECO:0000256" key="4">
    <source>
        <dbReference type="ARBA" id="ARBA00022741"/>
    </source>
</evidence>
<dbReference type="PROSITE" id="PS00107">
    <property type="entry name" value="PROTEIN_KINASE_ATP"/>
    <property type="match status" value="1"/>
</dbReference>
<dbReference type="AlphaFoldDB" id="A0A166V1M1"/>
<dbReference type="InterPro" id="IPR008271">
    <property type="entry name" value="Ser/Thr_kinase_AS"/>
</dbReference>
<feature type="compositionally biased region" description="Low complexity" evidence="10">
    <location>
        <begin position="249"/>
        <end position="268"/>
    </location>
</feature>
<dbReference type="PANTHER" id="PTHR47634">
    <property type="entry name" value="PROTEIN KINASE DOMAIN-CONTAINING PROTEIN-RELATED"/>
    <property type="match status" value="1"/>
</dbReference>
<evidence type="ECO:0000256" key="8">
    <source>
        <dbReference type="ARBA" id="ARBA00048679"/>
    </source>
</evidence>